<organism evidence="12 13">
    <name type="scientific">Astatotilapia calliptera</name>
    <name type="common">Eastern happy</name>
    <name type="synonym">Chromis callipterus</name>
    <dbReference type="NCBI Taxonomy" id="8154"/>
    <lineage>
        <taxon>Eukaryota</taxon>
        <taxon>Metazoa</taxon>
        <taxon>Chordata</taxon>
        <taxon>Craniata</taxon>
        <taxon>Vertebrata</taxon>
        <taxon>Euteleostomi</taxon>
        <taxon>Actinopterygii</taxon>
        <taxon>Neopterygii</taxon>
        <taxon>Teleostei</taxon>
        <taxon>Neoteleostei</taxon>
        <taxon>Acanthomorphata</taxon>
        <taxon>Ovalentaria</taxon>
        <taxon>Cichlomorphae</taxon>
        <taxon>Cichliformes</taxon>
        <taxon>Cichlidae</taxon>
        <taxon>African cichlids</taxon>
        <taxon>Pseudocrenilabrinae</taxon>
        <taxon>Haplochromini</taxon>
        <taxon>Astatotilapia</taxon>
    </lineage>
</organism>
<evidence type="ECO:0000256" key="1">
    <source>
        <dbReference type="ARBA" id="ARBA00004141"/>
    </source>
</evidence>
<dbReference type="GO" id="GO:0004930">
    <property type="term" value="F:G protein-coupled receptor activity"/>
    <property type="evidence" value="ECO:0007669"/>
    <property type="project" value="UniProtKB-KW"/>
</dbReference>
<feature type="domain" description="G-protein coupled receptors family 1 profile" evidence="11">
    <location>
        <begin position="18"/>
        <end position="254"/>
    </location>
</feature>
<dbReference type="InterPro" id="IPR000276">
    <property type="entry name" value="GPCR_Rhodpsn"/>
</dbReference>
<dbReference type="GO" id="GO:0007204">
    <property type="term" value="P:positive regulation of cytosolic calcium ion concentration"/>
    <property type="evidence" value="ECO:0007669"/>
    <property type="project" value="TreeGrafter"/>
</dbReference>
<name>A0A3P8R492_ASTCA</name>
<keyword evidence="5 10" id="KW-0472">Membrane</keyword>
<dbReference type="GO" id="GO:0005886">
    <property type="term" value="C:plasma membrane"/>
    <property type="evidence" value="ECO:0007669"/>
    <property type="project" value="TreeGrafter"/>
</dbReference>
<evidence type="ECO:0000256" key="6">
    <source>
        <dbReference type="ARBA" id="ARBA00023170"/>
    </source>
</evidence>
<keyword evidence="3 10" id="KW-1133">Transmembrane helix</keyword>
<comment type="similarity">
    <text evidence="9">Belongs to the G-protein coupled receptor 1 family.</text>
</comment>
<dbReference type="PANTHER" id="PTHR24225">
    <property type="entry name" value="CHEMOTACTIC RECEPTOR"/>
    <property type="match status" value="1"/>
</dbReference>
<dbReference type="GeneTree" id="ENSGT01140000282544"/>
<keyword evidence="13" id="KW-1185">Reference proteome</keyword>
<dbReference type="Proteomes" id="UP000265100">
    <property type="component" value="Chromosome 1"/>
</dbReference>
<evidence type="ECO:0000256" key="9">
    <source>
        <dbReference type="RuleBase" id="RU000688"/>
    </source>
</evidence>
<reference evidence="12" key="1">
    <citation type="submission" date="2018-05" db="EMBL/GenBank/DDBJ databases">
        <authorList>
            <person name="Datahose"/>
        </authorList>
    </citation>
    <scope>NUCLEOTIDE SEQUENCE</scope>
</reference>
<dbReference type="Pfam" id="PF00001">
    <property type="entry name" value="7tm_1"/>
    <property type="match status" value="1"/>
</dbReference>
<proteinExistence type="inferred from homology"/>
<dbReference type="GO" id="GO:0007200">
    <property type="term" value="P:phospholipase C-activating G protein-coupled receptor signaling pathway"/>
    <property type="evidence" value="ECO:0007669"/>
    <property type="project" value="TreeGrafter"/>
</dbReference>
<dbReference type="AlphaFoldDB" id="A0A3P8R492"/>
<comment type="similarity">
    <text evidence="8">Belongs to the chemokine-like receptor (CMKLR) family.</text>
</comment>
<evidence type="ECO:0000256" key="5">
    <source>
        <dbReference type="ARBA" id="ARBA00023136"/>
    </source>
</evidence>
<feature type="transmembrane region" description="Helical" evidence="10">
    <location>
        <begin position="6"/>
        <end position="25"/>
    </location>
</feature>
<keyword evidence="7 9" id="KW-0807">Transducer</keyword>
<reference evidence="12" key="2">
    <citation type="submission" date="2025-08" db="UniProtKB">
        <authorList>
            <consortium name="Ensembl"/>
        </authorList>
    </citation>
    <scope>IDENTIFICATION</scope>
</reference>
<accession>A0A3P8R492</accession>
<reference evidence="12" key="3">
    <citation type="submission" date="2025-09" db="UniProtKB">
        <authorList>
            <consortium name="Ensembl"/>
        </authorList>
    </citation>
    <scope>IDENTIFICATION</scope>
</reference>
<dbReference type="PRINTS" id="PR00237">
    <property type="entry name" value="GPCRRHODOPSN"/>
</dbReference>
<evidence type="ECO:0000256" key="3">
    <source>
        <dbReference type="ARBA" id="ARBA00022989"/>
    </source>
</evidence>
<protein>
    <recommendedName>
        <fullName evidence="11">G-protein coupled receptors family 1 profile domain-containing protein</fullName>
    </recommendedName>
</protein>
<dbReference type="GO" id="GO:0004878">
    <property type="term" value="F:complement component C5a receptor activity"/>
    <property type="evidence" value="ECO:0007669"/>
    <property type="project" value="TreeGrafter"/>
</dbReference>
<evidence type="ECO:0000259" key="11">
    <source>
        <dbReference type="PROSITE" id="PS50262"/>
    </source>
</evidence>
<dbReference type="PANTHER" id="PTHR24225:SF52">
    <property type="entry name" value="C3A ANAPHYLATOXIN CHEMOTACTIC RECEPTOR-LIKE"/>
    <property type="match status" value="1"/>
</dbReference>
<feature type="transmembrane region" description="Helical" evidence="10">
    <location>
        <begin position="162"/>
        <end position="189"/>
    </location>
</feature>
<feature type="transmembrane region" description="Helical" evidence="10">
    <location>
        <begin position="235"/>
        <end position="256"/>
    </location>
</feature>
<evidence type="ECO:0000256" key="8">
    <source>
        <dbReference type="ARBA" id="ARBA00025736"/>
    </source>
</evidence>
<evidence type="ECO:0000256" key="2">
    <source>
        <dbReference type="ARBA" id="ARBA00022692"/>
    </source>
</evidence>
<evidence type="ECO:0000256" key="4">
    <source>
        <dbReference type="ARBA" id="ARBA00023040"/>
    </source>
</evidence>
<keyword evidence="4 9" id="KW-0297">G-protein coupled receptor</keyword>
<keyword evidence="6 9" id="KW-0675">Receptor</keyword>
<feature type="transmembrane region" description="Helical" evidence="10">
    <location>
        <begin position="196"/>
        <end position="215"/>
    </location>
</feature>
<dbReference type="Ensembl" id="ENSACLT00000036714.2">
    <property type="protein sequence ID" value="ENSACLP00000035867.2"/>
    <property type="gene ID" value="ENSACLG00000024291.2"/>
</dbReference>
<dbReference type="SUPFAM" id="SSF81321">
    <property type="entry name" value="Family A G protein-coupled receptor-like"/>
    <property type="match status" value="1"/>
</dbReference>
<feature type="transmembrane region" description="Helical" evidence="10">
    <location>
        <begin position="77"/>
        <end position="98"/>
    </location>
</feature>
<dbReference type="Gene3D" id="1.20.1070.10">
    <property type="entry name" value="Rhodopsin 7-helix transmembrane proteins"/>
    <property type="match status" value="1"/>
</dbReference>
<dbReference type="PRINTS" id="PR02108">
    <property type="entry name" value="MRGPCRFAMILY"/>
</dbReference>
<evidence type="ECO:0000313" key="12">
    <source>
        <dbReference type="Ensembl" id="ENSACLP00000035867.2"/>
    </source>
</evidence>
<dbReference type="InterPro" id="IPR026234">
    <property type="entry name" value="MRGPCRFAMILY"/>
</dbReference>
<dbReference type="PROSITE" id="PS50262">
    <property type="entry name" value="G_PROTEIN_RECEP_F1_2"/>
    <property type="match status" value="1"/>
</dbReference>
<dbReference type="InterPro" id="IPR017452">
    <property type="entry name" value="GPCR_Rhodpsn_7TM"/>
</dbReference>
<evidence type="ECO:0000256" key="10">
    <source>
        <dbReference type="SAM" id="Phobius"/>
    </source>
</evidence>
<comment type="subcellular location">
    <subcellularLocation>
        <location evidence="1">Membrane</location>
        <topology evidence="1">Multi-pass membrane protein</topology>
    </subcellularLocation>
</comment>
<dbReference type="GO" id="GO:0006954">
    <property type="term" value="P:inflammatory response"/>
    <property type="evidence" value="ECO:0007669"/>
    <property type="project" value="TreeGrafter"/>
</dbReference>
<dbReference type="PROSITE" id="PS00237">
    <property type="entry name" value="G_PROTEIN_RECEP_F1_1"/>
    <property type="match status" value="1"/>
</dbReference>
<keyword evidence="2 9" id="KW-0812">Transmembrane</keyword>
<dbReference type="InterPro" id="IPR000826">
    <property type="entry name" value="Formyl_rcpt-rel"/>
</dbReference>
<evidence type="ECO:0000256" key="7">
    <source>
        <dbReference type="ARBA" id="ARBA00023224"/>
    </source>
</evidence>
<dbReference type="Bgee" id="ENSACLG00000024291">
    <property type="expression patterns" value="Expressed in anal fin and 2 other cell types or tissues"/>
</dbReference>
<feature type="transmembrane region" description="Helical" evidence="10">
    <location>
        <begin position="37"/>
        <end position="57"/>
    </location>
</feature>
<feature type="transmembrane region" description="Helical" evidence="10">
    <location>
        <begin position="119"/>
        <end position="142"/>
    </location>
</feature>
<sequence>HSLTATWLSWYLKVGAPLNGLVVWAGSNEETRAASSFRVYVLNLALADLVLILRTPLMLGFLIHNYSWPFGDTFCRIIMFLRVLGLYASAFLLCAVALERCLCLLRPVWARLRRPAWAVPLACGLIWLMATILSSPYLYFAVLQEKSGKHLCYESEGHNTTLFVIETLAGFMLPVLVFLGSNLAVLLTIRRMIRMYHVLFFTMLLFLTCWVPYFVCRFVQALAKSHSLFQSASYGKYISLYLVYIKSALNPVLYVFAARGLGRAIKASLVSTIDRLFNDDSSESIRRKSLKNSQM</sequence>
<evidence type="ECO:0000313" key="13">
    <source>
        <dbReference type="Proteomes" id="UP000265100"/>
    </source>
</evidence>